<dbReference type="EC" id="2.5.1.-" evidence="3"/>
<proteinExistence type="inferred from homology"/>
<feature type="compositionally biased region" description="Basic and acidic residues" evidence="4">
    <location>
        <begin position="1"/>
        <end position="11"/>
    </location>
</feature>
<feature type="binding site" evidence="3">
    <location>
        <begin position="29"/>
        <end position="32"/>
    </location>
    <ligand>
        <name>substrate</name>
    </ligand>
</feature>
<comment type="caution">
    <text evidence="5">The sequence shown here is derived from an EMBL/GenBank/DDBJ whole genome shotgun (WGS) entry which is preliminary data.</text>
</comment>
<comment type="function">
    <text evidence="3">Catalyzes the condensation of isopentenyl diphosphate (IPP) with allylic pyrophosphates generating different type of terpenoids.</text>
</comment>
<feature type="active site" description="Proton acceptor" evidence="3">
    <location>
        <position position="76"/>
    </location>
</feature>
<dbReference type="EMBL" id="PCRO01000020">
    <property type="protein sequence ID" value="PIP22894.1"/>
    <property type="molecule type" value="Genomic_DNA"/>
</dbReference>
<dbReference type="NCBIfam" id="TIGR00055">
    <property type="entry name" value="uppS"/>
    <property type="match status" value="1"/>
</dbReference>
<dbReference type="Pfam" id="PF01255">
    <property type="entry name" value="Prenyltransf"/>
    <property type="match status" value="1"/>
</dbReference>
<dbReference type="GO" id="GO:0000287">
    <property type="term" value="F:magnesium ion binding"/>
    <property type="evidence" value="ECO:0007669"/>
    <property type="project" value="UniProtKB-UniRule"/>
</dbReference>
<dbReference type="SUPFAM" id="SSF64005">
    <property type="entry name" value="Undecaprenyl diphosphate synthase"/>
    <property type="match status" value="1"/>
</dbReference>
<accession>A0A2G9YUF6</accession>
<evidence type="ECO:0000313" key="6">
    <source>
        <dbReference type="Proteomes" id="UP000229976"/>
    </source>
</evidence>
<feature type="binding site" evidence="3">
    <location>
        <position position="33"/>
    </location>
    <ligand>
        <name>substrate</name>
    </ligand>
</feature>
<dbReference type="CDD" id="cd00475">
    <property type="entry name" value="Cis_IPPS"/>
    <property type="match status" value="1"/>
</dbReference>
<feature type="binding site" evidence="3">
    <location>
        <position position="211"/>
    </location>
    <ligand>
        <name>Mg(2+)</name>
        <dbReference type="ChEBI" id="CHEBI:18420"/>
    </ligand>
</feature>
<keyword evidence="1 3" id="KW-0808">Transferase</keyword>
<gene>
    <name evidence="5" type="primary">uppS</name>
    <name evidence="5" type="ORF">COX37_01580</name>
</gene>
<sequence length="243" mass="28650">MLNNQEHRPEDDQPLAGKSPRHVVIFPDGNRRWAKEKGLPSLQGHLEGYKKMQSFYEWCKKRGVKIITVFGFSTENWNRTKEEVDYLMNLLENFLAHNREKCREEGMRVRIIGQKYRLPESTQKMIEVVEEETKNNKNFQLNMAISYGGRWDIVQAVQKIIEEKISAKDVSEELINSHLSTAGLPDPDMIIRAGKEKRISNFVIWQATYSELFFSDKLWPDFGESDLEEIFEEYNLRQRRFGK</sequence>
<evidence type="ECO:0000256" key="1">
    <source>
        <dbReference type="ARBA" id="ARBA00022679"/>
    </source>
</evidence>
<dbReference type="AlphaFoldDB" id="A0A2G9YUF6"/>
<comment type="cofactor">
    <cofactor evidence="3">
        <name>Mg(2+)</name>
        <dbReference type="ChEBI" id="CHEBI:18420"/>
    </cofactor>
    <text evidence="3">Binds 2 magnesium ions per subunit.</text>
</comment>
<name>A0A2G9YUF6_9BACT</name>
<evidence type="ECO:0000256" key="2">
    <source>
        <dbReference type="ARBA" id="ARBA00038453"/>
    </source>
</evidence>
<keyword evidence="3" id="KW-0460">Magnesium</keyword>
<feature type="region of interest" description="Disordered" evidence="4">
    <location>
        <begin position="1"/>
        <end position="21"/>
    </location>
</feature>
<dbReference type="FunFam" id="3.40.1180.10:FF:000001">
    <property type="entry name" value="(2E,6E)-farnesyl-diphosphate-specific ditrans,polycis-undecaprenyl-diphosphate synthase"/>
    <property type="match status" value="1"/>
</dbReference>
<dbReference type="InterPro" id="IPR001441">
    <property type="entry name" value="UPP_synth-like"/>
</dbReference>
<protein>
    <recommendedName>
        <fullName evidence="3">Isoprenyl transferase</fullName>
        <ecNumber evidence="3">2.5.1.-</ecNumber>
    </recommendedName>
</protein>
<organism evidence="5 6">
    <name type="scientific">Candidatus Nealsonbacteria bacterium CG23_combo_of_CG06-09_8_20_14_all_39_17</name>
    <dbReference type="NCBI Taxonomy" id="1974722"/>
    <lineage>
        <taxon>Bacteria</taxon>
        <taxon>Candidatus Nealsoniibacteriota</taxon>
    </lineage>
</organism>
<evidence type="ECO:0000313" key="5">
    <source>
        <dbReference type="EMBL" id="PIP22894.1"/>
    </source>
</evidence>
<comment type="caution">
    <text evidence="3">Lacks conserved residue(s) required for the propagation of feature annotation.</text>
</comment>
<dbReference type="HAMAP" id="MF_01139">
    <property type="entry name" value="ISPT"/>
    <property type="match status" value="1"/>
</dbReference>
<evidence type="ECO:0000256" key="4">
    <source>
        <dbReference type="SAM" id="MobiDB-lite"/>
    </source>
</evidence>
<dbReference type="PANTHER" id="PTHR10291">
    <property type="entry name" value="DEHYDRODOLICHYL DIPHOSPHATE SYNTHASE FAMILY MEMBER"/>
    <property type="match status" value="1"/>
</dbReference>
<feature type="binding site" evidence="3">
    <location>
        <position position="28"/>
    </location>
    <ligand>
        <name>Mg(2+)</name>
        <dbReference type="ChEBI" id="CHEBI:18420"/>
    </ligand>
</feature>
<feature type="binding site" evidence="3">
    <location>
        <position position="77"/>
    </location>
    <ligand>
        <name>substrate</name>
    </ligand>
</feature>
<dbReference type="InterPro" id="IPR036424">
    <property type="entry name" value="UPP_synth-like_sf"/>
</dbReference>
<evidence type="ECO:0000256" key="3">
    <source>
        <dbReference type="HAMAP-Rule" id="MF_01139"/>
    </source>
</evidence>
<feature type="binding site" evidence="3">
    <location>
        <begin position="198"/>
        <end position="200"/>
    </location>
    <ligand>
        <name>substrate</name>
    </ligand>
</feature>
<comment type="similarity">
    <text evidence="2">Belongs to the UPP synthase family. Z-FPP synthase subfamily.</text>
</comment>
<dbReference type="PANTHER" id="PTHR10291:SF43">
    <property type="entry name" value="DEHYDRODOLICHYL DIPHOSPHATE SYNTHASE COMPLEX SUBUNIT DHDDS"/>
    <property type="match status" value="1"/>
</dbReference>
<dbReference type="GO" id="GO:0045547">
    <property type="term" value="F:ditrans,polycis-polyprenyl diphosphate synthase [(2E,6E)-farnesyl diphosphate specific] activity"/>
    <property type="evidence" value="ECO:0007669"/>
    <property type="project" value="TreeGrafter"/>
</dbReference>
<feature type="binding site" evidence="3">
    <location>
        <position position="79"/>
    </location>
    <ligand>
        <name>substrate</name>
    </ligand>
</feature>
<dbReference type="Gene3D" id="3.40.1180.10">
    <property type="entry name" value="Decaprenyl diphosphate synthase-like"/>
    <property type="match status" value="1"/>
</dbReference>
<reference evidence="5 6" key="1">
    <citation type="submission" date="2017-09" db="EMBL/GenBank/DDBJ databases">
        <title>Depth-based differentiation of microbial function through sediment-hosted aquifers and enrichment of novel symbionts in the deep terrestrial subsurface.</title>
        <authorList>
            <person name="Probst A.J."/>
            <person name="Ladd B."/>
            <person name="Jarett J.K."/>
            <person name="Geller-Mcgrath D.E."/>
            <person name="Sieber C.M."/>
            <person name="Emerson J.B."/>
            <person name="Anantharaman K."/>
            <person name="Thomas B.C."/>
            <person name="Malmstrom R."/>
            <person name="Stieglmeier M."/>
            <person name="Klingl A."/>
            <person name="Woyke T."/>
            <person name="Ryan C.M."/>
            <person name="Banfield J.F."/>
        </authorList>
    </citation>
    <scope>NUCLEOTIDE SEQUENCE [LARGE SCALE GENOMIC DNA]</scope>
    <source>
        <strain evidence="5">CG23_combo_of_CG06-09_8_20_14_all_39_17</strain>
    </source>
</reference>
<feature type="binding site" evidence="3">
    <location>
        <position position="192"/>
    </location>
    <ligand>
        <name>substrate</name>
    </ligand>
</feature>
<dbReference type="Proteomes" id="UP000229976">
    <property type="component" value="Unassembled WGS sequence"/>
</dbReference>
<feature type="active site" evidence="3">
    <location>
        <position position="28"/>
    </location>
</feature>
<keyword evidence="3" id="KW-0479">Metal-binding</keyword>
<comment type="subunit">
    <text evidence="3">Homodimer.</text>
</comment>
<feature type="binding site" evidence="3">
    <location>
        <begin position="73"/>
        <end position="75"/>
    </location>
    <ligand>
        <name>substrate</name>
    </ligand>
</feature>
<feature type="binding site" evidence="3">
    <location>
        <position position="45"/>
    </location>
    <ligand>
        <name>substrate</name>
    </ligand>
</feature>
<dbReference type="GO" id="GO:0016094">
    <property type="term" value="P:polyprenol biosynthetic process"/>
    <property type="evidence" value="ECO:0007669"/>
    <property type="project" value="TreeGrafter"/>
</dbReference>